<keyword evidence="8" id="KW-1185">Reference proteome</keyword>
<dbReference type="GO" id="GO:0015630">
    <property type="term" value="C:microtubule cytoskeleton"/>
    <property type="evidence" value="ECO:0007669"/>
    <property type="project" value="UniProtKB-UniRule"/>
</dbReference>
<evidence type="ECO:0000256" key="1">
    <source>
        <dbReference type="ARBA" id="ARBA00007209"/>
    </source>
</evidence>
<comment type="similarity">
    <text evidence="1 4">Belongs to the tektin family.</text>
</comment>
<evidence type="ECO:0000256" key="2">
    <source>
        <dbReference type="ARBA" id="ARBA00022490"/>
    </source>
</evidence>
<evidence type="ECO:0000256" key="3">
    <source>
        <dbReference type="ARBA" id="ARBA00023054"/>
    </source>
</evidence>
<dbReference type="PANTHER" id="PTHR19960">
    <property type="entry name" value="TEKTIN"/>
    <property type="match status" value="1"/>
</dbReference>
<feature type="non-terminal residue" evidence="7">
    <location>
        <position position="1"/>
    </location>
</feature>
<keyword evidence="4" id="KW-0282">Flagellum</keyword>
<dbReference type="Proteomes" id="UP000648918">
    <property type="component" value="Unassembled WGS sequence"/>
</dbReference>
<dbReference type="GO" id="GO:0005634">
    <property type="term" value="C:nucleus"/>
    <property type="evidence" value="ECO:0007669"/>
    <property type="project" value="TreeGrafter"/>
</dbReference>
<feature type="coiled-coil region" evidence="5">
    <location>
        <begin position="390"/>
        <end position="431"/>
    </location>
</feature>
<sequence length="456" mass="51538">RPCPAGDPAMAQATVPLTKEPAPQAVPASDLPRKVYEVALNTGPDSSSGLATSGFRTAKYLPTEWHQSNSDLYHKAFAGCEQSEQGRAEAKELAKHAAAAAQHAQQASTASLGQRLKDIHFWKAELQREIEDLDAETGLLAAQKLRLERALGATELPYAIATDNLQCRERRQPPDLVSDEAEKELLKEADLIRNIQELLKRTLMQTVNQMRLNRDHKEVCERDWSDKVETYNIDDKCGRYSNQSTNVQFHPSSVKVEESASTPETWAKFSRDNISRAEREKMASVDLRALIDNILRDVSEDLRRQCDAVNQALAKRCQELDDAKHKLEHQLKQILMEIGDQEASIAALKQAIKDKEAPMKVAQTRLYDRAFRPNVELCRDEAQFGLISEVEELTESIDSLKKKLLESEQSLRNLEDTRMNLEKEIAVKTNSIFIDRQKCVAHRTHYPTVVRLAGYQ</sequence>
<evidence type="ECO:0000256" key="4">
    <source>
        <dbReference type="RuleBase" id="RU367040"/>
    </source>
</evidence>
<dbReference type="PRINTS" id="PR00511">
    <property type="entry name" value="TEKTIN"/>
</dbReference>
<dbReference type="GO" id="GO:0036126">
    <property type="term" value="C:sperm flagellum"/>
    <property type="evidence" value="ECO:0007669"/>
    <property type="project" value="TreeGrafter"/>
</dbReference>
<dbReference type="PANTHER" id="PTHR19960:SF12">
    <property type="entry name" value="TEKTIN-4"/>
    <property type="match status" value="1"/>
</dbReference>
<dbReference type="OrthoDB" id="5788000at2759"/>
<accession>A0A851YW66</accession>
<feature type="coiled-coil region" evidence="5">
    <location>
        <begin position="310"/>
        <end position="337"/>
    </location>
</feature>
<keyword evidence="4" id="KW-0969">Cilium</keyword>
<keyword evidence="2" id="KW-0963">Cytoplasm</keyword>
<gene>
    <name evidence="7" type="primary">Tekt4</name>
    <name evidence="7" type="ORF">HALSEN_R09692</name>
</gene>
<dbReference type="AlphaFoldDB" id="A0A851YW66"/>
<dbReference type="InterPro" id="IPR048256">
    <property type="entry name" value="Tektin-like"/>
</dbReference>
<organism evidence="7 8">
    <name type="scientific">Halcyon senegalensis</name>
    <dbReference type="NCBI Taxonomy" id="342381"/>
    <lineage>
        <taxon>Eukaryota</taxon>
        <taxon>Metazoa</taxon>
        <taxon>Chordata</taxon>
        <taxon>Craniata</taxon>
        <taxon>Vertebrata</taxon>
        <taxon>Euteleostomi</taxon>
        <taxon>Archelosauria</taxon>
        <taxon>Archosauria</taxon>
        <taxon>Dinosauria</taxon>
        <taxon>Saurischia</taxon>
        <taxon>Theropoda</taxon>
        <taxon>Coelurosauria</taxon>
        <taxon>Aves</taxon>
        <taxon>Neognathae</taxon>
        <taxon>Neoaves</taxon>
        <taxon>Telluraves</taxon>
        <taxon>Coraciimorphae</taxon>
        <taxon>Coraciiformes</taxon>
        <taxon>Alcedinidae</taxon>
        <taxon>Halcyon</taxon>
    </lineage>
</organism>
<dbReference type="InterPro" id="IPR000435">
    <property type="entry name" value="Tektins"/>
</dbReference>
<evidence type="ECO:0000256" key="5">
    <source>
        <dbReference type="SAM" id="Coils"/>
    </source>
</evidence>
<reference evidence="7" key="1">
    <citation type="submission" date="2019-09" db="EMBL/GenBank/DDBJ databases">
        <title>Bird 10,000 Genomes (B10K) Project - Family phase.</title>
        <authorList>
            <person name="Zhang G."/>
        </authorList>
    </citation>
    <scope>NUCLEOTIDE SEQUENCE</scope>
    <source>
        <strain evidence="7">B10K-DU-024-03</strain>
        <tissue evidence="7">Muscle</tissue>
    </source>
</reference>
<dbReference type="GO" id="GO:0060271">
    <property type="term" value="P:cilium assembly"/>
    <property type="evidence" value="ECO:0007669"/>
    <property type="project" value="UniProtKB-UniRule"/>
</dbReference>
<protein>
    <recommendedName>
        <fullName evidence="4">Tektin</fullName>
    </recommendedName>
</protein>
<comment type="subcellular location">
    <subcellularLocation>
        <location evidence="4">Cytoplasm</location>
        <location evidence="4">Cytoskeleton</location>
        <location evidence="4">Cilium axoneme</location>
    </subcellularLocation>
</comment>
<name>A0A851YW66_9AVES</name>
<evidence type="ECO:0000256" key="6">
    <source>
        <dbReference type="SAM" id="MobiDB-lite"/>
    </source>
</evidence>
<dbReference type="GO" id="GO:0060294">
    <property type="term" value="P:cilium movement involved in cell motility"/>
    <property type="evidence" value="ECO:0007669"/>
    <property type="project" value="UniProtKB-UniRule"/>
</dbReference>
<proteinExistence type="inferred from homology"/>
<evidence type="ECO:0000313" key="8">
    <source>
        <dbReference type="Proteomes" id="UP000648918"/>
    </source>
</evidence>
<feature type="region of interest" description="Disordered" evidence="6">
    <location>
        <begin position="1"/>
        <end position="30"/>
    </location>
</feature>
<dbReference type="EMBL" id="WBNJ01000201">
    <property type="protein sequence ID" value="NXD82228.1"/>
    <property type="molecule type" value="Genomic_DNA"/>
</dbReference>
<dbReference type="Pfam" id="PF03148">
    <property type="entry name" value="Tektin"/>
    <property type="match status" value="1"/>
</dbReference>
<dbReference type="GO" id="GO:0005930">
    <property type="term" value="C:axoneme"/>
    <property type="evidence" value="ECO:0007669"/>
    <property type="project" value="UniProtKB-SubCell"/>
</dbReference>
<comment type="caution">
    <text evidence="7">The sequence shown here is derived from an EMBL/GenBank/DDBJ whole genome shotgun (WGS) entry which is preliminary data.</text>
</comment>
<keyword evidence="3 5" id="KW-0175">Coiled coil</keyword>
<evidence type="ECO:0000313" key="7">
    <source>
        <dbReference type="EMBL" id="NXD82228.1"/>
    </source>
</evidence>
<keyword evidence="4" id="KW-0966">Cell projection</keyword>
<feature type="non-terminal residue" evidence="7">
    <location>
        <position position="456"/>
    </location>
</feature>